<dbReference type="RefSeq" id="WP_301637267.1">
    <property type="nucleotide sequence ID" value="NZ_JADYTN010000001.1"/>
</dbReference>
<evidence type="ECO:0000313" key="3">
    <source>
        <dbReference type="Proteomes" id="UP001200470"/>
    </source>
</evidence>
<comment type="caution">
    <text evidence="2">The sequence shown here is derived from an EMBL/GenBank/DDBJ whole genome shotgun (WGS) entry which is preliminary data.</text>
</comment>
<proteinExistence type="inferred from homology"/>
<dbReference type="EMBL" id="JADYTN010000001">
    <property type="protein sequence ID" value="MCF2562658.1"/>
    <property type="molecule type" value="Genomic_DNA"/>
</dbReference>
<name>A0ABS9CC13_9BACT</name>
<dbReference type="InterPro" id="IPR011042">
    <property type="entry name" value="6-blade_b-propeller_TolB-like"/>
</dbReference>
<reference evidence="2 3" key="1">
    <citation type="submission" date="2020-12" db="EMBL/GenBank/DDBJ databases">
        <title>Whole genome sequences of gut porcine anaerobes.</title>
        <authorList>
            <person name="Kubasova T."/>
            <person name="Jahodarova E."/>
            <person name="Rychlik I."/>
        </authorList>
    </citation>
    <scope>NUCLEOTIDE SEQUENCE [LARGE SCALE GENOMIC DNA]</scope>
    <source>
        <strain evidence="2 3">An925</strain>
    </source>
</reference>
<organism evidence="2 3">
    <name type="scientific">Xylanibacter brevis</name>
    <dbReference type="NCBI Taxonomy" id="83231"/>
    <lineage>
        <taxon>Bacteria</taxon>
        <taxon>Pseudomonadati</taxon>
        <taxon>Bacteroidota</taxon>
        <taxon>Bacteroidia</taxon>
        <taxon>Bacteroidales</taxon>
        <taxon>Prevotellaceae</taxon>
        <taxon>Xylanibacter</taxon>
    </lineage>
</organism>
<dbReference type="PANTHER" id="PTHR36842">
    <property type="entry name" value="PROTEIN TOLB HOMOLOG"/>
    <property type="match status" value="1"/>
</dbReference>
<dbReference type="InterPro" id="IPR011659">
    <property type="entry name" value="WD40"/>
</dbReference>
<evidence type="ECO:0000313" key="2">
    <source>
        <dbReference type="EMBL" id="MCF2562658.1"/>
    </source>
</evidence>
<dbReference type="SUPFAM" id="SSF82171">
    <property type="entry name" value="DPP6 N-terminal domain-like"/>
    <property type="match status" value="1"/>
</dbReference>
<evidence type="ECO:0000256" key="1">
    <source>
        <dbReference type="ARBA" id="ARBA00009820"/>
    </source>
</evidence>
<dbReference type="Gene3D" id="2.120.10.30">
    <property type="entry name" value="TolB, C-terminal domain"/>
    <property type="match status" value="1"/>
</dbReference>
<dbReference type="PANTHER" id="PTHR36842:SF1">
    <property type="entry name" value="PROTEIN TOLB"/>
    <property type="match status" value="1"/>
</dbReference>
<dbReference type="PROSITE" id="PS51257">
    <property type="entry name" value="PROKAR_LIPOPROTEIN"/>
    <property type="match status" value="1"/>
</dbReference>
<accession>A0ABS9CC13</accession>
<dbReference type="Pfam" id="PF07676">
    <property type="entry name" value="PD40"/>
    <property type="match status" value="3"/>
</dbReference>
<gene>
    <name evidence="2" type="ORF">I6E12_00815</name>
</gene>
<protein>
    <submittedName>
        <fullName evidence="2">PD40 domain-containing protein</fullName>
    </submittedName>
</protein>
<comment type="similarity">
    <text evidence="1">Belongs to the TolB family.</text>
</comment>
<keyword evidence="3" id="KW-1185">Reference proteome</keyword>
<dbReference type="Proteomes" id="UP001200470">
    <property type="component" value="Unassembled WGS sequence"/>
</dbReference>
<sequence length="489" mass="55872">MNDLKQMIIGVGACCFLLFLMGCGGMRKPAKQSQALPGIFPDYTDVTIPSNIAPLNFMIEGAEHIQARFLVAEKELLAVYGDEVIDIPEDDWQHLLQQTVEKKMQVEVAVWDEKHPDGIGYRPFNISVAKDSIDPWIAYRLIEPGYEAWQFMGIYQRELGSFCEREIVSNKTTTSACINCHHFDRRSAKRMMFHARGENGGTIILDHGQLKKVDPKKMGPQKGAVYPAWHPEGRYIAFSSNTTNQTFFGQGRQPLEVYDRASDLILYDTKENQVTADNRFLNEERMETFPAWSPDGKWLYFCSAPAKKLPDERKEMHYSILRVAFDSQTGLLGEQVDTLYNARMEGGSASFPRISPDGRYLLFTLADYGTFPIWHNEADLKMIDLTTGKPVDVDAWNAKDQTDSYHAWSANGRWAMIASRRLDGRYTRVYFGYLDANGKAHKPFLLPQKDPRSNTLRLKSYNIPDFVDGRVEMPQEVVELFRCPDKLIQ</sequence>